<dbReference type="RefSeq" id="YP_004251119.1">
    <property type="nucleotide sequence ID" value="NC_015157.1"/>
</dbReference>
<accession>F1D1K0</accession>
<evidence type="ECO:0000313" key="1">
    <source>
        <dbReference type="EMBL" id="ADX87994.1"/>
    </source>
</evidence>
<dbReference type="EMBL" id="HQ641347">
    <property type="protein sequence ID" value="ADX87994.1"/>
    <property type="molecule type" value="Genomic_DNA"/>
</dbReference>
<evidence type="ECO:0000313" key="2">
    <source>
        <dbReference type="Proteomes" id="UP000007502"/>
    </source>
</evidence>
<sequence length="182" mass="21400">MAKKLNQIKHRPYLNKLSTFMECSPYVRLKDFPYEELSGDEILLCSESRGNRFVSHKVLTRYVKPEYVLNGEYLMTIICISDTEWYKIDVKKLHKLLVESQPLNKIKLYCANGLFFWEEGDNLKVRTISDVKDESNLYDTLIPKDTTLDVDFCDQSLYGTFMVVCYDGKSFWIKPKYVEVLC</sequence>
<proteinExistence type="predicted"/>
<gene>
    <name evidence="1" type="primary">ORF177</name>
</gene>
<name>F1D1K0_9CAUD</name>
<dbReference type="Proteomes" id="UP000007502">
    <property type="component" value="Segment"/>
</dbReference>
<reference evidence="1 2" key="1">
    <citation type="journal article" date="2011" name="MBio">
        <title>Evidence of a dominant lineage of Vibrio cholerae-specific lytic bacteriophages shed by cholera patients over a 10-year period in Dhaka, Bangladesh.</title>
        <authorList>
            <person name="Seed K.D."/>
            <person name="Bodi K.L."/>
            <person name="Kropinski A.M."/>
            <person name="Ackermann H.W."/>
            <person name="Calderwood S.B."/>
            <person name="Qadri F."/>
            <person name="Camilli A."/>
        </authorList>
    </citation>
    <scope>NUCLEOTIDE SEQUENCE [LARGE SCALE GENOMIC DNA]</scope>
</reference>
<keyword evidence="2" id="KW-1185">Reference proteome</keyword>
<dbReference type="KEGG" id="vg:10228657"/>
<protein>
    <submittedName>
        <fullName evidence="1">Uncharacterized protein ORF177</fullName>
    </submittedName>
</protein>
<organism evidence="1 2">
    <name type="scientific">Vibrio phage ICP1</name>
    <dbReference type="NCBI Taxonomy" id="979525"/>
    <lineage>
        <taxon>Viruses</taxon>
        <taxon>Duplodnaviria</taxon>
        <taxon>Heunggongvirae</taxon>
        <taxon>Uroviricota</taxon>
        <taxon>Caudoviricetes</taxon>
        <taxon>Mohonavirus</taxon>
        <taxon>Mohonavirus ICP1</taxon>
    </lineage>
</organism>
<dbReference type="GeneID" id="10228657"/>